<evidence type="ECO:0000313" key="7">
    <source>
        <dbReference type="EMBL" id="RMX46950.1"/>
    </source>
</evidence>
<dbReference type="PANTHER" id="PTHR22526:SF2">
    <property type="entry name" value="ANAPHASE PROMOTING COMPLEX C SUBUNIT 15, PSEUDOGENE-RELATED"/>
    <property type="match status" value="1"/>
</dbReference>
<dbReference type="PANTHER" id="PTHR22526">
    <property type="entry name" value="ANAPHASE PROMOTING COMPLEX C SUBUNIT 15, PSEUDOGENE-RELATED"/>
    <property type="match status" value="1"/>
</dbReference>
<evidence type="ECO:0000256" key="2">
    <source>
        <dbReference type="ARBA" id="ARBA00009618"/>
    </source>
</evidence>
<reference evidence="7 8" key="1">
    <citation type="journal article" date="2018" name="Sci. Rep.">
        <title>Comparative analysis of the Pocillopora damicornis genome highlights role of immune system in coral evolution.</title>
        <authorList>
            <person name="Cunning R."/>
            <person name="Bay R.A."/>
            <person name="Gillette P."/>
            <person name="Baker A.C."/>
            <person name="Traylor-Knowles N."/>
        </authorList>
    </citation>
    <scope>NUCLEOTIDE SEQUENCE [LARGE SCALE GENOMIC DNA]</scope>
    <source>
        <strain evidence="7">RSMAS</strain>
        <tissue evidence="7">Whole animal</tissue>
    </source>
</reference>
<dbReference type="AlphaFoldDB" id="A0A3M6TZV9"/>
<sequence>MATSSATFPSLLPRVADNLWFTLEKKSDDDAVLAKEEEEYAASLKRIADKGFDIPPIGTTKTKDRQERLDEDDDEIEDDDDSAEEIEDETDEYESPDAESVEGEVEMESRRSTAWMFGRTPPWAMVTPARSLFSSSSLRTATLPANSKISADKYSRTAARYTGAPAPTRSA</sequence>
<comment type="pathway">
    <text evidence="1">Protein modification; protein ubiquitination.</text>
</comment>
<dbReference type="OrthoDB" id="6362917at2759"/>
<evidence type="ECO:0000313" key="8">
    <source>
        <dbReference type="Proteomes" id="UP000275408"/>
    </source>
</evidence>
<dbReference type="GO" id="GO:0090266">
    <property type="term" value="P:regulation of mitotic cell cycle spindle assembly checkpoint"/>
    <property type="evidence" value="ECO:0007669"/>
    <property type="project" value="InterPro"/>
</dbReference>
<gene>
    <name evidence="7" type="ORF">pdam_00011939</name>
</gene>
<evidence type="ECO:0000256" key="6">
    <source>
        <dbReference type="SAM" id="MobiDB-lite"/>
    </source>
</evidence>
<dbReference type="GO" id="GO:0051301">
    <property type="term" value="P:cell division"/>
    <property type="evidence" value="ECO:0007669"/>
    <property type="project" value="UniProtKB-KW"/>
</dbReference>
<evidence type="ECO:0000256" key="5">
    <source>
        <dbReference type="ARBA" id="ARBA00023306"/>
    </source>
</evidence>
<feature type="region of interest" description="Disordered" evidence="6">
    <location>
        <begin position="51"/>
        <end position="109"/>
    </location>
</feature>
<organism evidence="7 8">
    <name type="scientific">Pocillopora damicornis</name>
    <name type="common">Cauliflower coral</name>
    <name type="synonym">Millepora damicornis</name>
    <dbReference type="NCBI Taxonomy" id="46731"/>
    <lineage>
        <taxon>Eukaryota</taxon>
        <taxon>Metazoa</taxon>
        <taxon>Cnidaria</taxon>
        <taxon>Anthozoa</taxon>
        <taxon>Hexacorallia</taxon>
        <taxon>Scleractinia</taxon>
        <taxon>Astrocoeniina</taxon>
        <taxon>Pocilloporidae</taxon>
        <taxon>Pocillopora</taxon>
    </lineage>
</organism>
<comment type="caution">
    <text evidence="7">The sequence shown here is derived from an EMBL/GenBank/DDBJ whole genome shotgun (WGS) entry which is preliminary data.</text>
</comment>
<dbReference type="InterPro" id="IPR026182">
    <property type="entry name" value="ANAPC15"/>
</dbReference>
<keyword evidence="4" id="KW-0498">Mitosis</keyword>
<accession>A0A3M6TZV9</accession>
<keyword evidence="8" id="KW-1185">Reference proteome</keyword>
<protein>
    <submittedName>
        <fullName evidence="7">Uncharacterized protein</fullName>
    </submittedName>
</protein>
<dbReference type="Pfam" id="PF15243">
    <property type="entry name" value="ANAPC15"/>
    <property type="match status" value="1"/>
</dbReference>
<keyword evidence="3" id="KW-0132">Cell division</keyword>
<dbReference type="Proteomes" id="UP000275408">
    <property type="component" value="Unassembled WGS sequence"/>
</dbReference>
<comment type="similarity">
    <text evidence="2">Belongs to the APC15 family.</text>
</comment>
<feature type="compositionally biased region" description="Acidic residues" evidence="6">
    <location>
        <begin position="69"/>
        <end position="106"/>
    </location>
</feature>
<keyword evidence="5" id="KW-0131">Cell cycle</keyword>
<evidence type="ECO:0000256" key="4">
    <source>
        <dbReference type="ARBA" id="ARBA00022776"/>
    </source>
</evidence>
<evidence type="ECO:0000256" key="1">
    <source>
        <dbReference type="ARBA" id="ARBA00004906"/>
    </source>
</evidence>
<dbReference type="EMBL" id="RCHS01002515">
    <property type="protein sequence ID" value="RMX46950.1"/>
    <property type="molecule type" value="Genomic_DNA"/>
</dbReference>
<dbReference type="STRING" id="46731.A0A3M6TZV9"/>
<evidence type="ECO:0000256" key="3">
    <source>
        <dbReference type="ARBA" id="ARBA00022618"/>
    </source>
</evidence>
<name>A0A3M6TZV9_POCDA</name>
<proteinExistence type="inferred from homology"/>
<dbReference type="GO" id="GO:0005680">
    <property type="term" value="C:anaphase-promoting complex"/>
    <property type="evidence" value="ECO:0007669"/>
    <property type="project" value="InterPro"/>
</dbReference>